<evidence type="ECO:0000313" key="3">
    <source>
        <dbReference type="EMBL" id="ALC47720.1"/>
    </source>
</evidence>
<evidence type="ECO:0000256" key="1">
    <source>
        <dbReference type="PROSITE-ProRule" id="PRU00520"/>
    </source>
</evidence>
<sequence>MAAPKLFACDFEVFGIVQGVFFRK</sequence>
<dbReference type="InterPro" id="IPR001792">
    <property type="entry name" value="Acylphosphatase-like_dom"/>
</dbReference>
<gene>
    <name evidence="3" type="ORF">Dbus_chr3Rg2470</name>
</gene>
<dbReference type="Gene3D" id="3.30.70.100">
    <property type="match status" value="1"/>
</dbReference>
<dbReference type="EMBL" id="CP012526">
    <property type="protein sequence ID" value="ALC47720.1"/>
    <property type="molecule type" value="Genomic_DNA"/>
</dbReference>
<feature type="domain" description="Acylphosphatase-like" evidence="2">
    <location>
        <begin position="8"/>
        <end position="24"/>
    </location>
</feature>
<dbReference type="Proteomes" id="UP000494163">
    <property type="component" value="Chromosome 3R"/>
</dbReference>
<evidence type="ECO:0000259" key="2">
    <source>
        <dbReference type="PROSITE" id="PS51160"/>
    </source>
</evidence>
<proteinExistence type="predicted"/>
<evidence type="ECO:0000313" key="4">
    <source>
        <dbReference type="Proteomes" id="UP000494163"/>
    </source>
</evidence>
<organism evidence="3 4">
    <name type="scientific">Drosophila busckii</name>
    <name type="common">Fruit fly</name>
    <dbReference type="NCBI Taxonomy" id="30019"/>
    <lineage>
        <taxon>Eukaryota</taxon>
        <taxon>Metazoa</taxon>
        <taxon>Ecdysozoa</taxon>
        <taxon>Arthropoda</taxon>
        <taxon>Hexapoda</taxon>
        <taxon>Insecta</taxon>
        <taxon>Pterygota</taxon>
        <taxon>Neoptera</taxon>
        <taxon>Endopterygota</taxon>
        <taxon>Diptera</taxon>
        <taxon>Brachycera</taxon>
        <taxon>Muscomorpha</taxon>
        <taxon>Ephydroidea</taxon>
        <taxon>Drosophilidae</taxon>
        <taxon>Drosophila</taxon>
    </lineage>
</organism>
<dbReference type="InterPro" id="IPR036046">
    <property type="entry name" value="Acylphosphatase-like_dom_sf"/>
</dbReference>
<dbReference type="SUPFAM" id="SSF54975">
    <property type="entry name" value="Acylphosphatase/BLUF domain-like"/>
    <property type="match status" value="1"/>
</dbReference>
<accession>A0A0M4F7A8</accession>
<reference evidence="3 4" key="1">
    <citation type="submission" date="2015-08" db="EMBL/GenBank/DDBJ databases">
        <title>Ancestral chromatin configuration constrains chromatin evolution on differentiating sex chromosomes in Drosophila.</title>
        <authorList>
            <person name="Zhou Q."/>
            <person name="Bachtrog D."/>
        </authorList>
    </citation>
    <scope>NUCLEOTIDE SEQUENCE [LARGE SCALE GENOMIC DNA]</scope>
    <source>
        <tissue evidence="3">Whole larvae</tissue>
    </source>
</reference>
<dbReference type="PROSITE" id="PS51160">
    <property type="entry name" value="ACYLPHOSPHATASE_3"/>
    <property type="match status" value="1"/>
</dbReference>
<protein>
    <submittedName>
        <fullName evidence="3">Maker251</fullName>
    </submittedName>
</protein>
<name>A0A0M4F7A8_DROBS</name>
<feature type="non-terminal residue" evidence="3">
    <location>
        <position position="24"/>
    </location>
</feature>
<comment type="caution">
    <text evidence="1">Lacks conserved residue(s) required for the propagation of feature annotation.</text>
</comment>
<dbReference type="AlphaFoldDB" id="A0A0M4F7A8"/>
<keyword evidence="4" id="KW-1185">Reference proteome</keyword>
<dbReference type="PROSITE" id="PS00150">
    <property type="entry name" value="ACYLPHOSPHATASE_1"/>
    <property type="match status" value="1"/>
</dbReference>
<dbReference type="InterPro" id="IPR017968">
    <property type="entry name" value="Acylphosphatase_CS"/>
</dbReference>